<comment type="caution">
    <text evidence="4">Lacks conserved residue(s) required for the propagation of feature annotation.</text>
</comment>
<proteinExistence type="predicted"/>
<dbReference type="Pfam" id="PF00072">
    <property type="entry name" value="Response_reg"/>
    <property type="match status" value="1"/>
</dbReference>
<dbReference type="InterPro" id="IPR011110">
    <property type="entry name" value="Reg_prop"/>
</dbReference>
<dbReference type="InterPro" id="IPR011123">
    <property type="entry name" value="Y_Y_Y"/>
</dbReference>
<evidence type="ECO:0000256" key="4">
    <source>
        <dbReference type="PROSITE-ProRule" id="PRU00169"/>
    </source>
</evidence>
<dbReference type="EMBL" id="CP115541">
    <property type="protein sequence ID" value="WNH53085.1"/>
    <property type="molecule type" value="Genomic_DNA"/>
</dbReference>
<feature type="chain" id="PRO_5045308590" description="histidine kinase" evidence="5">
    <location>
        <begin position="27"/>
        <end position="1064"/>
    </location>
</feature>
<dbReference type="PROSITE" id="PS50110">
    <property type="entry name" value="RESPONSE_REGULATORY"/>
    <property type="match status" value="1"/>
</dbReference>
<dbReference type="Gene3D" id="2.60.40.10">
    <property type="entry name" value="Immunoglobulins"/>
    <property type="match status" value="1"/>
</dbReference>
<dbReference type="InterPro" id="IPR003661">
    <property type="entry name" value="HisK_dim/P_dom"/>
</dbReference>
<dbReference type="InterPro" id="IPR011006">
    <property type="entry name" value="CheY-like_superfamily"/>
</dbReference>
<evidence type="ECO:0000256" key="5">
    <source>
        <dbReference type="SAM" id="SignalP"/>
    </source>
</evidence>
<dbReference type="SMART" id="SM00448">
    <property type="entry name" value="REC"/>
    <property type="match status" value="1"/>
</dbReference>
<keyword evidence="3" id="KW-0597">Phosphoprotein</keyword>
<dbReference type="Gene3D" id="3.40.50.2300">
    <property type="match status" value="1"/>
</dbReference>
<dbReference type="PANTHER" id="PTHR43547:SF2">
    <property type="entry name" value="HYBRID SIGNAL TRANSDUCTION HISTIDINE KINASE C"/>
    <property type="match status" value="1"/>
</dbReference>
<gene>
    <name evidence="8" type="ORF">PDM29_02085</name>
</gene>
<dbReference type="Gene3D" id="2.130.10.10">
    <property type="entry name" value="YVTN repeat-like/Quinoprotein amine dehydrogenase"/>
    <property type="match status" value="2"/>
</dbReference>
<evidence type="ECO:0000256" key="2">
    <source>
        <dbReference type="ARBA" id="ARBA00012438"/>
    </source>
</evidence>
<dbReference type="Gene3D" id="1.10.287.130">
    <property type="match status" value="1"/>
</dbReference>
<evidence type="ECO:0000256" key="1">
    <source>
        <dbReference type="ARBA" id="ARBA00000085"/>
    </source>
</evidence>
<feature type="domain" description="Response regulatory" evidence="7">
    <location>
        <begin position="942"/>
        <end position="1058"/>
    </location>
</feature>
<dbReference type="InterPro" id="IPR001789">
    <property type="entry name" value="Sig_transdc_resp-reg_receiver"/>
</dbReference>
<organism evidence="8 9">
    <name type="scientific">Stenotrophomonas oahuensis</name>
    <dbReference type="NCBI Taxonomy" id="3003271"/>
    <lineage>
        <taxon>Bacteria</taxon>
        <taxon>Pseudomonadati</taxon>
        <taxon>Pseudomonadota</taxon>
        <taxon>Gammaproteobacteria</taxon>
        <taxon>Lysobacterales</taxon>
        <taxon>Lysobacteraceae</taxon>
        <taxon>Stenotrophomonas</taxon>
    </lineage>
</organism>
<dbReference type="InterPro" id="IPR005467">
    <property type="entry name" value="His_kinase_dom"/>
</dbReference>
<dbReference type="InterPro" id="IPR015943">
    <property type="entry name" value="WD40/YVTN_repeat-like_dom_sf"/>
</dbReference>
<name>A0ABY9YR80_9GAMM</name>
<sequence>MRRGLAYWMCLLWALVQLGGVTQAHAAPANARRFTTADGLPSNVIHAILEDRHGYLWFASDDGLARYDGRRFRIWRREQGLPDNRVLALAQDAEGQLWLGTGQGQLVRFSADRQQIESFDAGRFPSMGGAPVLVVLPGDDGEVWFGTQGQGLFRLGVDRRLRQFLPTVRGDGVPDRVIEHLVRSADGSVWVGTPGGLARWHEGRFSMPSPALLAKAPVSALLVDGTGRLWVGGAAGPWRADSAARLEPLDLATSTRALGVARRGEAWLADGALVWREGDVSPDLPLAALTRPLPPRFRSVFEDRHGGLWLLGRYLGVWRLPPHWQDFRPVSVPDASVVALSNVRLEGTQSFALRCPGGTRWTLDAGAIQQHRTALPTLQRWAWDDADHVRPSGPQAVHCDGSDGLWWGGAQGVRRWVAGRFLSTSASAEEANALHVTDDGALWVAGPGVLRRYRISEGALQHSVRIDDRHGLPPLRFRAIAADAHGALWATSARGLLQIKPREGGVRLYTRTDGVPAELLSARLLAQGRQMLALDENGDGIRFDPLGLASPTVPPALVMERVQVHRDGRLQVVQSRPTVHLKSGDRDIQITVRRLGPGVETQQYRFRLLGMDRDWIRVGRRGTRGFPHLPPGQFRLEFQARQPDGHWSGSEWVQLVVERGAWHHPLLSGLRLGVGVLLVSAAAGTAWRQLQRVRSRQRSAQRRAAAEQSAQAKAQYLATLGHEIRTPLTGVLGLSELLLASPLTPPQRQQLERVRQGGQTLLHVLNRALDEARIEAGSMPLQAQAMRIDALCRRWQARSVLGLCPRGTGVAVCLHVRQDAQACGDPVRLMQLLDDVADILVTRTACSGLVLQVWWQAGRERLLLEVSTTAAQSAGSSRGGGRHRSMAVPTPSRQALNDALADTQGLVRALGGSLRLHATGARRWSVLISLALPAVGVAAGMRVLVVDADPVSAQAQVALLQSQGHQVIHVSHALAALAELQADTLDLVVLALDLPGVGGLALLEMIRAGGSRVPILVGVDHCACADAALSATGATHAAGVLRLPASAHDVQHALQQVLEDGGSS</sequence>
<dbReference type="EC" id="2.7.13.3" evidence="2"/>
<keyword evidence="5" id="KW-0732">Signal</keyword>
<dbReference type="Pfam" id="PF07495">
    <property type="entry name" value="Y_Y_Y"/>
    <property type="match status" value="1"/>
</dbReference>
<evidence type="ECO:0000313" key="8">
    <source>
        <dbReference type="EMBL" id="WNH53085.1"/>
    </source>
</evidence>
<feature type="signal peptide" evidence="5">
    <location>
        <begin position="1"/>
        <end position="26"/>
    </location>
</feature>
<dbReference type="SMART" id="SM00388">
    <property type="entry name" value="HisKA"/>
    <property type="match status" value="1"/>
</dbReference>
<dbReference type="SUPFAM" id="SSF52172">
    <property type="entry name" value="CheY-like"/>
    <property type="match status" value="1"/>
</dbReference>
<dbReference type="InterPro" id="IPR013783">
    <property type="entry name" value="Ig-like_fold"/>
</dbReference>
<dbReference type="CDD" id="cd00082">
    <property type="entry name" value="HisKA"/>
    <property type="match status" value="1"/>
</dbReference>
<dbReference type="SUPFAM" id="SSF63829">
    <property type="entry name" value="Calcium-dependent phosphotriesterase"/>
    <property type="match status" value="2"/>
</dbReference>
<dbReference type="Pfam" id="PF00512">
    <property type="entry name" value="HisKA"/>
    <property type="match status" value="1"/>
</dbReference>
<comment type="catalytic activity">
    <reaction evidence="1">
        <text>ATP + protein L-histidine = ADP + protein N-phospho-L-histidine.</text>
        <dbReference type="EC" id="2.7.13.3"/>
    </reaction>
</comment>
<evidence type="ECO:0000259" key="6">
    <source>
        <dbReference type="PROSITE" id="PS50109"/>
    </source>
</evidence>
<dbReference type="SUPFAM" id="SSF47384">
    <property type="entry name" value="Homodimeric domain of signal transducing histidine kinase"/>
    <property type="match status" value="1"/>
</dbReference>
<dbReference type="Pfam" id="PF07494">
    <property type="entry name" value="Reg_prop"/>
    <property type="match status" value="2"/>
</dbReference>
<keyword evidence="9" id="KW-1185">Reference proteome</keyword>
<protein>
    <recommendedName>
        <fullName evidence="2">histidine kinase</fullName>
        <ecNumber evidence="2">2.7.13.3</ecNumber>
    </recommendedName>
</protein>
<feature type="domain" description="Histidine kinase" evidence="6">
    <location>
        <begin position="719"/>
        <end position="936"/>
    </location>
</feature>
<dbReference type="RefSeq" id="WP_311192248.1">
    <property type="nucleotide sequence ID" value="NZ_CP115541.1"/>
</dbReference>
<reference evidence="8 9" key="1">
    <citation type="submission" date="2022-12" db="EMBL/GenBank/DDBJ databases">
        <title>Two new species, Stenotrophomonas aracearum and Stenotrophomonas oahuensis, isolated from Anthurium (Araceae family) in Hawaii.</title>
        <authorList>
            <person name="Chunag S.C."/>
            <person name="Dobhal S."/>
            <person name="Alvarez A."/>
            <person name="Arif M."/>
        </authorList>
    </citation>
    <scope>NUCLEOTIDE SEQUENCE [LARGE SCALE GENOMIC DNA]</scope>
    <source>
        <strain evidence="8 9">A5586</strain>
    </source>
</reference>
<evidence type="ECO:0000256" key="3">
    <source>
        <dbReference type="ARBA" id="ARBA00022553"/>
    </source>
</evidence>
<evidence type="ECO:0000259" key="7">
    <source>
        <dbReference type="PROSITE" id="PS50110"/>
    </source>
</evidence>
<dbReference type="PROSITE" id="PS50109">
    <property type="entry name" value="HIS_KIN"/>
    <property type="match status" value="1"/>
</dbReference>
<accession>A0ABY9YR80</accession>
<dbReference type="Proteomes" id="UP001302072">
    <property type="component" value="Chromosome"/>
</dbReference>
<dbReference type="PANTHER" id="PTHR43547">
    <property type="entry name" value="TWO-COMPONENT HISTIDINE KINASE"/>
    <property type="match status" value="1"/>
</dbReference>
<evidence type="ECO:0000313" key="9">
    <source>
        <dbReference type="Proteomes" id="UP001302072"/>
    </source>
</evidence>
<dbReference type="InterPro" id="IPR036097">
    <property type="entry name" value="HisK_dim/P_sf"/>
</dbReference>